<feature type="region of interest" description="Disordered" evidence="1">
    <location>
        <begin position="1"/>
        <end position="42"/>
    </location>
</feature>
<feature type="compositionally biased region" description="Basic and acidic residues" evidence="1">
    <location>
        <begin position="1"/>
        <end position="27"/>
    </location>
</feature>
<keyword evidence="3" id="KW-1185">Reference proteome</keyword>
<dbReference type="EMBL" id="FO704551">
    <property type="protein sequence ID" value="CDG20776.1"/>
    <property type="molecule type" value="Genomic_DNA"/>
</dbReference>
<dbReference type="Proteomes" id="UP000032735">
    <property type="component" value="Chromosome"/>
</dbReference>
<sequence>MNKTETEQLVKELLKHSEPYRPEKQIAPEKPTVKRTIQRDRS</sequence>
<name>A0A068R1M4_9GAMM</name>
<dbReference type="RefSeq" id="WP_269450583.1">
    <property type="nucleotide sequence ID" value="NZ_FO704551.1"/>
</dbReference>
<reference evidence="2 3" key="1">
    <citation type="submission" date="2013-07" db="EMBL/GenBank/DDBJ databases">
        <authorList>
            <person name="Genoscope - CEA"/>
        </authorList>
    </citation>
    <scope>NUCLEOTIDE SEQUENCE [LARGE SCALE GENOMIC DNA]</scope>
    <source>
        <strain evidence="2 3">G6</strain>
    </source>
</reference>
<organism evidence="2 3">
    <name type="scientific">Xenorhabdus poinarii G6</name>
    <dbReference type="NCBI Taxonomy" id="1354304"/>
    <lineage>
        <taxon>Bacteria</taxon>
        <taxon>Pseudomonadati</taxon>
        <taxon>Pseudomonadota</taxon>
        <taxon>Gammaproteobacteria</taxon>
        <taxon>Enterobacterales</taxon>
        <taxon>Morganellaceae</taxon>
        <taxon>Xenorhabdus</taxon>
    </lineage>
</organism>
<accession>A0A068R1M4</accession>
<proteinExistence type="predicted"/>
<protein>
    <submittedName>
        <fullName evidence="2">Uncharacterized protein</fullName>
    </submittedName>
</protein>
<evidence type="ECO:0000313" key="2">
    <source>
        <dbReference type="EMBL" id="CDG20776.1"/>
    </source>
</evidence>
<dbReference type="STRING" id="1354304.XPG1_1121"/>
<dbReference type="HOGENOM" id="CLU_211458_1_0_6"/>
<gene>
    <name evidence="2" type="ORF">XPG1_1121</name>
</gene>
<evidence type="ECO:0000256" key="1">
    <source>
        <dbReference type="SAM" id="MobiDB-lite"/>
    </source>
</evidence>
<dbReference type="AlphaFoldDB" id="A0A068R1M4"/>
<evidence type="ECO:0000313" key="3">
    <source>
        <dbReference type="Proteomes" id="UP000032735"/>
    </source>
</evidence>
<dbReference type="KEGG" id="xpo:XPG1_1121"/>